<evidence type="ECO:0000313" key="1">
    <source>
        <dbReference type="EMBL" id="CRH03955.1"/>
    </source>
</evidence>
<sequence length="156" mass="18200">MNENKKDNKDEVTRSNKISRESLLDDQFSERSSNNLLLCNEKNHDETKFYSRKKINTEKPHIHRNLINNFSTERYKKFLVKIEKSNQDINSMDVESVQIDKDILNPPDDNNKTCVVMDVSMGIFDVCNENLSDSKLKDMNIIISEVIDKVNKIIAF</sequence>
<dbReference type="AlphaFoldDB" id="A0A1J1HDH8"/>
<dbReference type="RefSeq" id="XP_028535961.1">
    <property type="nucleotide sequence ID" value="XM_028678857.1"/>
</dbReference>
<dbReference type="OrthoDB" id="382681at2759"/>
<dbReference type="EMBL" id="LN835308">
    <property type="protein sequence ID" value="CRH03955.1"/>
    <property type="molecule type" value="Genomic_DNA"/>
</dbReference>
<dbReference type="GeneID" id="39738262"/>
<reference evidence="1 2" key="1">
    <citation type="submission" date="2015-04" db="EMBL/GenBank/DDBJ databases">
        <authorList>
            <consortium name="Pathogen Informatics"/>
        </authorList>
    </citation>
    <scope>NUCLEOTIDE SEQUENCE [LARGE SCALE GENOMIC DNA]</scope>
    <source>
        <strain evidence="1 2">SGS1</strain>
    </source>
</reference>
<dbReference type="VEuPathDB" id="PlasmoDB:PRELSG_1332900"/>
<dbReference type="Proteomes" id="UP000220158">
    <property type="component" value="Chromosome 13"/>
</dbReference>
<keyword evidence="2" id="KW-1185">Reference proteome</keyword>
<accession>A0A1J1HDH8</accession>
<organism evidence="1 2">
    <name type="scientific">Plasmodium relictum</name>
    <dbReference type="NCBI Taxonomy" id="85471"/>
    <lineage>
        <taxon>Eukaryota</taxon>
        <taxon>Sar</taxon>
        <taxon>Alveolata</taxon>
        <taxon>Apicomplexa</taxon>
        <taxon>Aconoidasida</taxon>
        <taxon>Haemosporida</taxon>
        <taxon>Plasmodiidae</taxon>
        <taxon>Plasmodium</taxon>
        <taxon>Plasmodium (Haemamoeba)</taxon>
    </lineage>
</organism>
<proteinExistence type="predicted"/>
<dbReference type="KEGG" id="prel:PRELSG_1332900"/>
<name>A0A1J1HDH8_PLARL</name>
<protein>
    <submittedName>
        <fullName evidence="1">Uncharacterized protein</fullName>
    </submittedName>
</protein>
<evidence type="ECO:0000313" key="2">
    <source>
        <dbReference type="Proteomes" id="UP000220158"/>
    </source>
</evidence>
<gene>
    <name evidence="1" type="ORF">PRELSG_1332900</name>
</gene>